<dbReference type="RefSeq" id="XP_010464716.1">
    <property type="nucleotide sequence ID" value="XM_010466414.1"/>
</dbReference>
<dbReference type="Gene3D" id="1.20.1280.50">
    <property type="match status" value="1"/>
</dbReference>
<evidence type="ECO:0000313" key="3">
    <source>
        <dbReference type="RefSeq" id="XP_010464716.1"/>
    </source>
</evidence>
<dbReference type="NCBIfam" id="TIGR01640">
    <property type="entry name" value="F_box_assoc_1"/>
    <property type="match status" value="1"/>
</dbReference>
<evidence type="ECO:0000313" key="2">
    <source>
        <dbReference type="Proteomes" id="UP000694864"/>
    </source>
</evidence>
<reference evidence="2" key="1">
    <citation type="journal article" date="2014" name="Nat. Commun.">
        <title>The emerging biofuel crop Camelina sativa retains a highly undifferentiated hexaploid genome structure.</title>
        <authorList>
            <person name="Kagale S."/>
            <person name="Koh C."/>
            <person name="Nixon J."/>
            <person name="Bollina V."/>
            <person name="Clarke W.E."/>
            <person name="Tuteja R."/>
            <person name="Spillane C."/>
            <person name="Robinson S.J."/>
            <person name="Links M.G."/>
            <person name="Clarke C."/>
            <person name="Higgins E.E."/>
            <person name="Huebert T."/>
            <person name="Sharpe A.G."/>
            <person name="Parkin I.A."/>
        </authorList>
    </citation>
    <scope>NUCLEOTIDE SEQUENCE [LARGE SCALE GENOMIC DNA]</scope>
    <source>
        <strain evidence="2">cv. DH55</strain>
    </source>
</reference>
<dbReference type="Proteomes" id="UP000694864">
    <property type="component" value="Chromosome 15"/>
</dbReference>
<dbReference type="Pfam" id="PF00646">
    <property type="entry name" value="F-box"/>
    <property type="match status" value="1"/>
</dbReference>
<gene>
    <name evidence="3" type="primary">LOC104745221</name>
</gene>
<organism evidence="2 3">
    <name type="scientific">Camelina sativa</name>
    <name type="common">False flax</name>
    <name type="synonym">Myagrum sativum</name>
    <dbReference type="NCBI Taxonomy" id="90675"/>
    <lineage>
        <taxon>Eukaryota</taxon>
        <taxon>Viridiplantae</taxon>
        <taxon>Streptophyta</taxon>
        <taxon>Embryophyta</taxon>
        <taxon>Tracheophyta</taxon>
        <taxon>Spermatophyta</taxon>
        <taxon>Magnoliopsida</taxon>
        <taxon>eudicotyledons</taxon>
        <taxon>Gunneridae</taxon>
        <taxon>Pentapetalae</taxon>
        <taxon>rosids</taxon>
        <taxon>malvids</taxon>
        <taxon>Brassicales</taxon>
        <taxon>Brassicaceae</taxon>
        <taxon>Camelineae</taxon>
        <taxon>Camelina</taxon>
    </lineage>
</organism>
<dbReference type="InterPro" id="IPR006527">
    <property type="entry name" value="F-box-assoc_dom_typ1"/>
</dbReference>
<dbReference type="InterPro" id="IPR050796">
    <property type="entry name" value="SCF_F-box_component"/>
</dbReference>
<dbReference type="SUPFAM" id="SSF50965">
    <property type="entry name" value="Galactose oxidase, central domain"/>
    <property type="match status" value="1"/>
</dbReference>
<dbReference type="Pfam" id="PF07734">
    <property type="entry name" value="FBA_1"/>
    <property type="match status" value="1"/>
</dbReference>
<sequence length="379" mass="43844">MAPSNHFSLPSELIEEILYRTPVESLLRFKATCKQWCTLISSDKRFMHNHLDHSPEQFIRIDDDQTVQIMDPVTRILSESPIPYEFRNPFPVSSMVHCDGLMLCVCDDLNNGRVRYGNLAVWNPFLKNIKWIQPSVCYWGTDYFGFGYDKASRHNYKILRFSGDVSFSRVEESDPRKCEIYDFDSVSWRSIDAEFGVDVDTDCVGVSVEGSMYWIAQKKESEFFILCFDFSLETFTDVCVCPPFWDTRRLGCFNGDRLSLLTQDEESMEIHVWVTKKLSDVVVSFSKYFSVTRSDLPALQFHGDMALPGYFIGKKRNIMAWCEGDEEEDDKLYTCITFYEIDQGGVRKQIETGRHGLSEYNDPLICSYGYVPSLIPVPK</sequence>
<dbReference type="PROSITE" id="PS50181">
    <property type="entry name" value="FBOX"/>
    <property type="match status" value="1"/>
</dbReference>
<name>A0ABM0W2D9_CAMSA</name>
<dbReference type="SMART" id="SM00256">
    <property type="entry name" value="FBOX"/>
    <property type="match status" value="1"/>
</dbReference>
<dbReference type="InterPro" id="IPR001810">
    <property type="entry name" value="F-box_dom"/>
</dbReference>
<evidence type="ECO:0000259" key="1">
    <source>
        <dbReference type="PROSITE" id="PS50181"/>
    </source>
</evidence>
<dbReference type="CDD" id="cd22157">
    <property type="entry name" value="F-box_AtFBW1-like"/>
    <property type="match status" value="1"/>
</dbReference>
<proteinExistence type="predicted"/>
<dbReference type="InterPro" id="IPR036047">
    <property type="entry name" value="F-box-like_dom_sf"/>
</dbReference>
<dbReference type="PANTHER" id="PTHR31672:SF13">
    <property type="entry name" value="F-BOX PROTEIN CPR30-LIKE"/>
    <property type="match status" value="1"/>
</dbReference>
<dbReference type="InterPro" id="IPR017451">
    <property type="entry name" value="F-box-assoc_interact_dom"/>
</dbReference>
<dbReference type="SUPFAM" id="SSF81383">
    <property type="entry name" value="F-box domain"/>
    <property type="match status" value="1"/>
</dbReference>
<reference evidence="3" key="2">
    <citation type="submission" date="2025-08" db="UniProtKB">
        <authorList>
            <consortium name="RefSeq"/>
        </authorList>
    </citation>
    <scope>IDENTIFICATION</scope>
    <source>
        <tissue evidence="3">Leaf</tissue>
    </source>
</reference>
<accession>A0ABM0W2D9</accession>
<protein>
    <submittedName>
        <fullName evidence="3">F-box only protein 15</fullName>
    </submittedName>
</protein>
<dbReference type="InterPro" id="IPR011043">
    <property type="entry name" value="Gal_Oxase/kelch_b-propeller"/>
</dbReference>
<dbReference type="PANTHER" id="PTHR31672">
    <property type="entry name" value="BNACNNG10540D PROTEIN"/>
    <property type="match status" value="1"/>
</dbReference>
<feature type="domain" description="F-box" evidence="1">
    <location>
        <begin position="3"/>
        <end position="49"/>
    </location>
</feature>
<dbReference type="GeneID" id="104745221"/>
<keyword evidence="2" id="KW-1185">Reference proteome</keyword>